<evidence type="ECO:0000259" key="2">
    <source>
        <dbReference type="Pfam" id="PF20241"/>
    </source>
</evidence>
<dbReference type="InterPro" id="IPR009080">
    <property type="entry name" value="tRNAsynth_Ia_anticodon-bd"/>
</dbReference>
<gene>
    <name evidence="3" type="ORF">CTI12_AA197160</name>
</gene>
<organism evidence="3 4">
    <name type="scientific">Artemisia annua</name>
    <name type="common">Sweet wormwood</name>
    <dbReference type="NCBI Taxonomy" id="35608"/>
    <lineage>
        <taxon>Eukaryota</taxon>
        <taxon>Viridiplantae</taxon>
        <taxon>Streptophyta</taxon>
        <taxon>Embryophyta</taxon>
        <taxon>Tracheophyta</taxon>
        <taxon>Spermatophyta</taxon>
        <taxon>Magnoliopsida</taxon>
        <taxon>eudicotyledons</taxon>
        <taxon>Gunneridae</taxon>
        <taxon>Pentapetalae</taxon>
        <taxon>asterids</taxon>
        <taxon>campanulids</taxon>
        <taxon>Asterales</taxon>
        <taxon>Asteraceae</taxon>
        <taxon>Asteroideae</taxon>
        <taxon>Anthemideae</taxon>
        <taxon>Artemisiinae</taxon>
        <taxon>Artemisia</taxon>
    </lineage>
</organism>
<dbReference type="Gene3D" id="1.10.730.10">
    <property type="entry name" value="Isoleucyl-tRNA Synthetase, Domain 1"/>
    <property type="match status" value="1"/>
</dbReference>
<feature type="region of interest" description="Disordered" evidence="1">
    <location>
        <begin position="50"/>
        <end position="80"/>
    </location>
</feature>
<dbReference type="GO" id="GO:0006420">
    <property type="term" value="P:arginyl-tRNA aminoacylation"/>
    <property type="evidence" value="ECO:0007669"/>
    <property type="project" value="InterPro"/>
</dbReference>
<protein>
    <submittedName>
        <fullName evidence="3">Arginine--tRNA ligase, chloroplastic/mitochondrial</fullName>
    </submittedName>
</protein>
<dbReference type="STRING" id="35608.A0A2U1P3I2"/>
<comment type="caution">
    <text evidence="3">The sequence shown here is derived from an EMBL/GenBank/DDBJ whole genome shotgun (WGS) entry which is preliminary data.</text>
</comment>
<evidence type="ECO:0000313" key="3">
    <source>
        <dbReference type="EMBL" id="PWA80323.1"/>
    </source>
</evidence>
<reference evidence="3 4" key="1">
    <citation type="journal article" date="2018" name="Mol. Plant">
        <title>The genome of Artemisia annua provides insight into the evolution of Asteraceae family and artemisinin biosynthesis.</title>
        <authorList>
            <person name="Shen Q."/>
            <person name="Zhang L."/>
            <person name="Liao Z."/>
            <person name="Wang S."/>
            <person name="Yan T."/>
            <person name="Shi P."/>
            <person name="Liu M."/>
            <person name="Fu X."/>
            <person name="Pan Q."/>
            <person name="Wang Y."/>
            <person name="Lv Z."/>
            <person name="Lu X."/>
            <person name="Zhang F."/>
            <person name="Jiang W."/>
            <person name="Ma Y."/>
            <person name="Chen M."/>
            <person name="Hao X."/>
            <person name="Li L."/>
            <person name="Tang Y."/>
            <person name="Lv G."/>
            <person name="Zhou Y."/>
            <person name="Sun X."/>
            <person name="Brodelius P.E."/>
            <person name="Rose J.K.C."/>
            <person name="Tang K."/>
        </authorList>
    </citation>
    <scope>NUCLEOTIDE SEQUENCE [LARGE SCALE GENOMIC DNA]</scope>
    <source>
        <strain evidence="4">cv. Huhao1</strain>
        <tissue evidence="3">Leaf</tissue>
    </source>
</reference>
<dbReference type="Proteomes" id="UP000245207">
    <property type="component" value="Unassembled WGS sequence"/>
</dbReference>
<feature type="compositionally biased region" description="Low complexity" evidence="1">
    <location>
        <begin position="65"/>
        <end position="80"/>
    </location>
</feature>
<dbReference type="InterPro" id="IPR046533">
    <property type="entry name" value="DUF6598"/>
</dbReference>
<feature type="region of interest" description="Disordered" evidence="1">
    <location>
        <begin position="1"/>
        <end position="38"/>
    </location>
</feature>
<proteinExistence type="predicted"/>
<dbReference type="EMBL" id="PKPP01001737">
    <property type="protein sequence ID" value="PWA80323.1"/>
    <property type="molecule type" value="Genomic_DNA"/>
</dbReference>
<dbReference type="OrthoDB" id="1602268at2759"/>
<feature type="domain" description="DUF6598" evidence="2">
    <location>
        <begin position="598"/>
        <end position="801"/>
    </location>
</feature>
<dbReference type="Pfam" id="PF20241">
    <property type="entry name" value="DUF6598"/>
    <property type="match status" value="1"/>
</dbReference>
<dbReference type="PANTHER" id="PTHR11956:SF5">
    <property type="entry name" value="ARGININE--TRNA LIGASE, CYTOPLASMIC"/>
    <property type="match status" value="1"/>
</dbReference>
<name>A0A2U1P3I2_ARTAN</name>
<dbReference type="PANTHER" id="PTHR11956">
    <property type="entry name" value="ARGINYL-TRNA SYNTHETASE"/>
    <property type="match status" value="1"/>
</dbReference>
<dbReference type="InterPro" id="IPR001278">
    <property type="entry name" value="Arg-tRNA-ligase"/>
</dbReference>
<dbReference type="GO" id="GO:0005524">
    <property type="term" value="F:ATP binding"/>
    <property type="evidence" value="ECO:0007669"/>
    <property type="project" value="InterPro"/>
</dbReference>
<accession>A0A2U1P3I2</accession>
<dbReference type="GO" id="GO:0004814">
    <property type="term" value="F:arginine-tRNA ligase activity"/>
    <property type="evidence" value="ECO:0007669"/>
    <property type="project" value="InterPro"/>
</dbReference>
<feature type="compositionally biased region" description="Polar residues" evidence="1">
    <location>
        <begin position="17"/>
        <end position="34"/>
    </location>
</feature>
<dbReference type="AlphaFoldDB" id="A0A2U1P3I2"/>
<sequence length="826" mass="92995">MAERKRPKVKNGLSVHSLPSTSTKMAQSRPSVAASTPIPESKIHVTLLSASTAPPSTPVSEMKSHTSTIITPSTPSMTPSTPIPEIYESIHATSTLEERKSFLDWARSKARMAASDERNRLFEWACYRADIAAVPAPEEGEKRFLNLAHSSSTMATPDLHSLDDFTGFVIQERKRRFLKWAHSTSTIAAPDEHKRWSLQEEISKPFETALKRIQEEIKQYETALRKGYPEDDDSCTDLKQEHMIYSCHKGIPGVYQCENSLWIWPILRNSLAITYAITLSKLDGGPEDVGKGNTFVYLLYTQAKIRRVTDDFREDINELKKASELILGKDEGWEKGEERMLGFHLLEFSKSRVYLSCHTSSVNTYMIYPRNLTVTIPLYARFWQAGFVAETSTLLLFEATALVMEKCFHLLGITPTSSSFELSVTPLPLRSPFSAAKHPMDVNSRFSKSRVYLSCHTSSVNTYMIYPRNLTVTIPLYARFWQAGFVAETSTLLLFEATALVMEKCFHLLGITPTSSSFELSVTPLPLRSPFSAAKHPMDVNSRDRPRNSRFELLSFCTATATDYENGENGGLFGLISVSHKYGLPSDGRSHFFEPDFAHVPLFNREWCNPINLTINSTDLGHVYLGHPSVSFSSSVEIRMELYVNKNKNACYQLCNHKIEIDLSDFWDDKSDSACGALTVEGEDGSTYLYYILLKNAIDAALEIEFVTKTPGREVRGYVLAYYGDDFLYECQCLPSRKYKYMALLFQPNHVLEAGKIQLIKSTLAVPTKGTLVIKAYLEDAKSGKVIMKNNYKFKSQLSECSVGTISGTEGEDCCLDLKVDWKYQA</sequence>
<evidence type="ECO:0000256" key="1">
    <source>
        <dbReference type="SAM" id="MobiDB-lite"/>
    </source>
</evidence>
<keyword evidence="4" id="KW-1185">Reference proteome</keyword>
<evidence type="ECO:0000313" key="4">
    <source>
        <dbReference type="Proteomes" id="UP000245207"/>
    </source>
</evidence>
<keyword evidence="3" id="KW-0436">Ligase</keyword>
<dbReference type="SUPFAM" id="SSF47323">
    <property type="entry name" value="Anticodon-binding domain of a subclass of class I aminoacyl-tRNA synthetases"/>
    <property type="match status" value="1"/>
</dbReference>